<evidence type="ECO:0000313" key="7">
    <source>
        <dbReference type="EMBL" id="CAD8752011.1"/>
    </source>
</evidence>
<accession>A9BKM4</accession>
<dbReference type="FunFam" id="4.10.860.130:FF:000001">
    <property type="entry name" value="40S ribosomal protein S13"/>
    <property type="match status" value="1"/>
</dbReference>
<dbReference type="GeneID" id="5739818"/>
<evidence type="ECO:0000259" key="5">
    <source>
        <dbReference type="SMART" id="SM01386"/>
    </source>
</evidence>
<dbReference type="PROSITE" id="PS00362">
    <property type="entry name" value="RIBOSOMAL_S15"/>
    <property type="match status" value="1"/>
</dbReference>
<geneLocation type="nucleomorph" evidence="6"/>
<dbReference type="NCBIfam" id="NF006331">
    <property type="entry name" value="PRK08561.1"/>
    <property type="match status" value="1"/>
</dbReference>
<dbReference type="GO" id="GO:0022627">
    <property type="term" value="C:cytosolic small ribosomal subunit"/>
    <property type="evidence" value="ECO:0007669"/>
    <property type="project" value="TreeGrafter"/>
</dbReference>
<dbReference type="InterPro" id="IPR023029">
    <property type="entry name" value="Ribosomal_uS15_arc_euk"/>
</dbReference>
<dbReference type="Gene3D" id="1.10.287.10">
    <property type="entry name" value="S15/NS1, RNA-binding"/>
    <property type="match status" value="1"/>
</dbReference>
<sequence>MARMHNKRKGISSSLIPFKRKSPDWSNENLQEINSLILKLAKKGLVPSQIGVYLRDCKGIPQVKTITGTKILRILKINGVAPELPEDLFFLIKKSINVRKHLERNKKDKDSKFRLILVESKIHRVIRYYKKKKQISPNWKYESLSGASVKK</sequence>
<name>A9BKM4_HEMAN</name>
<reference evidence="6 8" key="1">
    <citation type="journal article" date="2007" name="Proc. Natl. Acad. Sci. U.S.A.">
        <title>Nucleomorph genome of Hemiselmis andersenii reveals complete intron loss and compaction as a driver of protein structure and function.</title>
        <authorList>
            <person name="Lane C.E."/>
            <person name="van den Heuvel K."/>
            <person name="Kozera C."/>
            <person name="Curtis B.A."/>
            <person name="Parsons B.J."/>
            <person name="Bowman S."/>
            <person name="Archibald J.M."/>
        </authorList>
    </citation>
    <scope>NUCLEOTIDE SEQUENCE [LARGE SCALE GENOMIC DNA]</scope>
    <source>
        <strain evidence="6 8">CCMP644</strain>
    </source>
</reference>
<reference evidence="7" key="2">
    <citation type="submission" date="2021-01" db="EMBL/GenBank/DDBJ databases">
        <authorList>
            <person name="Corre E."/>
            <person name="Pelletier E."/>
            <person name="Niang G."/>
            <person name="Scheremetjew M."/>
            <person name="Finn R."/>
            <person name="Kale V."/>
            <person name="Holt S."/>
            <person name="Cochrane G."/>
            <person name="Meng A."/>
            <person name="Brown T."/>
            <person name="Cohen L."/>
        </authorList>
    </citation>
    <scope>NUCLEOTIDE SEQUENCE</scope>
    <source>
        <strain evidence="7">CCMP441</strain>
    </source>
</reference>
<proteinExistence type="inferred from homology"/>
<dbReference type="GO" id="GO:0070181">
    <property type="term" value="F:small ribosomal subunit rRNA binding"/>
    <property type="evidence" value="ECO:0007669"/>
    <property type="project" value="TreeGrafter"/>
</dbReference>
<dbReference type="GO" id="GO:0003735">
    <property type="term" value="F:structural constituent of ribosome"/>
    <property type="evidence" value="ECO:0007669"/>
    <property type="project" value="InterPro"/>
</dbReference>
<dbReference type="Proteomes" id="UP000243127">
    <property type="component" value="Nucleomorph 2"/>
</dbReference>
<dbReference type="EMBL" id="CP000882">
    <property type="protein sequence ID" value="ABW98029.1"/>
    <property type="molecule type" value="Genomic_DNA"/>
</dbReference>
<gene>
    <name evidence="6" type="ORF">HAN_2g201</name>
    <name evidence="7" type="ORF">HAND1043_LOCUS18517</name>
</gene>
<dbReference type="Pfam" id="PF08069">
    <property type="entry name" value="Ribosomal_S13_N"/>
    <property type="match status" value="1"/>
</dbReference>
<evidence type="ECO:0000256" key="2">
    <source>
        <dbReference type="ARBA" id="ARBA00022980"/>
    </source>
</evidence>
<dbReference type="InterPro" id="IPR000589">
    <property type="entry name" value="Ribosomal_uS15"/>
</dbReference>
<dbReference type="Gene3D" id="4.10.860.130">
    <property type="match status" value="1"/>
</dbReference>
<dbReference type="SUPFAM" id="SSF47060">
    <property type="entry name" value="S15/NS1 RNA-binding domain"/>
    <property type="match status" value="1"/>
</dbReference>
<evidence type="ECO:0000256" key="4">
    <source>
        <dbReference type="RuleBase" id="RU003919"/>
    </source>
</evidence>
<keyword evidence="3 4" id="KW-0687">Ribonucleoprotein</keyword>
<keyword evidence="6" id="KW-0542">Nucleomorph</keyword>
<dbReference type="HAMAP" id="MF_01343_A">
    <property type="entry name" value="Ribosomal_uS15_A"/>
    <property type="match status" value="1"/>
</dbReference>
<dbReference type="InterPro" id="IPR009068">
    <property type="entry name" value="uS15_NS1_RNA-bd_sf"/>
</dbReference>
<dbReference type="SMART" id="SM01387">
    <property type="entry name" value="Ribosomal_S15"/>
    <property type="match status" value="1"/>
</dbReference>
<dbReference type="GO" id="GO:0006412">
    <property type="term" value="P:translation"/>
    <property type="evidence" value="ECO:0007669"/>
    <property type="project" value="InterPro"/>
</dbReference>
<dbReference type="SMART" id="SM01386">
    <property type="entry name" value="Ribosomal_S13_N"/>
    <property type="match status" value="1"/>
</dbReference>
<dbReference type="RefSeq" id="XP_001712354.1">
    <property type="nucleotide sequence ID" value="XM_001712302.1"/>
</dbReference>
<keyword evidence="2 4" id="KW-0689">Ribosomal protein</keyword>
<dbReference type="PANTHER" id="PTHR11885:SF6">
    <property type="entry name" value="SMALL RIBOSOMAL SUBUNIT PROTEIN US15"/>
    <property type="match status" value="1"/>
</dbReference>
<evidence type="ECO:0000256" key="1">
    <source>
        <dbReference type="ARBA" id="ARBA00008434"/>
    </source>
</evidence>
<organism evidence="6 8">
    <name type="scientific">Hemiselmis andersenii</name>
    <name type="common">Cryptophyte alga</name>
    <dbReference type="NCBI Taxonomy" id="464988"/>
    <lineage>
        <taxon>Eukaryota</taxon>
        <taxon>Cryptophyceae</taxon>
        <taxon>Cryptomonadales</taxon>
        <taxon>Hemiselmidaceae</taxon>
        <taxon>Hemiselmis</taxon>
    </lineage>
</organism>
<dbReference type="PANTHER" id="PTHR11885">
    <property type="entry name" value="RIBOSOMAL PROTEIN S15P/S13E"/>
    <property type="match status" value="1"/>
</dbReference>
<dbReference type="GO" id="GO:0005730">
    <property type="term" value="C:nucleolus"/>
    <property type="evidence" value="ECO:0007669"/>
    <property type="project" value="TreeGrafter"/>
</dbReference>
<dbReference type="AlphaFoldDB" id="A9BKM4"/>
<dbReference type="EMBL" id="HBFK01030454">
    <property type="protein sequence ID" value="CAD8752011.1"/>
    <property type="molecule type" value="Transcribed_RNA"/>
</dbReference>
<evidence type="ECO:0000256" key="3">
    <source>
        <dbReference type="ARBA" id="ARBA00023274"/>
    </source>
</evidence>
<dbReference type="FunFam" id="1.10.287.10:FF:000003">
    <property type="entry name" value="40S ribosomal protein S13"/>
    <property type="match status" value="1"/>
</dbReference>
<dbReference type="InterPro" id="IPR012606">
    <property type="entry name" value="Ribosomal_uS15_N"/>
</dbReference>
<protein>
    <submittedName>
        <fullName evidence="6">Rps13</fullName>
    </submittedName>
</protein>
<feature type="domain" description="Small ribosomal subunit protein uS15 N-terminal" evidence="5">
    <location>
        <begin position="1"/>
        <end position="60"/>
    </location>
</feature>
<dbReference type="CDD" id="cd00353">
    <property type="entry name" value="Ribosomal_S15p_S13e"/>
    <property type="match status" value="1"/>
</dbReference>
<evidence type="ECO:0000313" key="6">
    <source>
        <dbReference type="EMBL" id="ABW98029.1"/>
    </source>
</evidence>
<comment type="similarity">
    <text evidence="1 4">Belongs to the universal ribosomal protein uS15 family.</text>
</comment>
<dbReference type="Pfam" id="PF00312">
    <property type="entry name" value="Ribosomal_S15"/>
    <property type="match status" value="1"/>
</dbReference>
<evidence type="ECO:0000313" key="8">
    <source>
        <dbReference type="Proteomes" id="UP000243127"/>
    </source>
</evidence>